<evidence type="ECO:0000256" key="4">
    <source>
        <dbReference type="ARBA" id="ARBA00022475"/>
    </source>
</evidence>
<feature type="transmembrane region" description="Helical" evidence="12">
    <location>
        <begin position="346"/>
        <end position="366"/>
    </location>
</feature>
<dbReference type="Proteomes" id="UP000319263">
    <property type="component" value="Chromosome"/>
</dbReference>
<dbReference type="Gene3D" id="3.30.460.20">
    <property type="entry name" value="CorA soluble domain-like"/>
    <property type="match status" value="1"/>
</dbReference>
<evidence type="ECO:0000256" key="1">
    <source>
        <dbReference type="ARBA" id="ARBA00004651"/>
    </source>
</evidence>
<dbReference type="PANTHER" id="PTHR46494">
    <property type="entry name" value="CORA FAMILY METAL ION TRANSPORTER (EUROFUNG)"/>
    <property type="match status" value="1"/>
</dbReference>
<evidence type="ECO:0000313" key="14">
    <source>
        <dbReference type="Proteomes" id="UP000319263"/>
    </source>
</evidence>
<keyword evidence="6" id="KW-0460">Magnesium</keyword>
<dbReference type="GO" id="GO:0000287">
    <property type="term" value="F:magnesium ion binding"/>
    <property type="evidence" value="ECO:0007669"/>
    <property type="project" value="TreeGrafter"/>
</dbReference>
<evidence type="ECO:0000256" key="3">
    <source>
        <dbReference type="ARBA" id="ARBA00022448"/>
    </source>
</evidence>
<evidence type="ECO:0000256" key="10">
    <source>
        <dbReference type="ARBA" id="ARBA00034269"/>
    </source>
</evidence>
<keyword evidence="9 12" id="KW-0472">Membrane</keyword>
<sequence>MSFLRDLRPIRPRRRMALDIDPEPYDDHPMRPHGGVIDNAVYVDGIRSQSPKTLEETFSILRSCTGGMAWIGLYRPTDQEIGQVAREFDLHHLVVEDAIAAHQRPKLERYDQTLFVVLRPARYIDSEERVEFGEVHVFVGPDYVVTVRHAESPDLSSVRHRLERAPELLRQGPEAVLYAILDEVVDEYGPVVAGLQNDIDEIEDQLFLGDDSVTRRIYELSREVMEFQRATRPLMMILRGLENGFDKYHVDEELQRNLRDVQDHVIRIADNADSFRNLLQNAMSARATLVAQQQNEEMRAMTAASLSQNEQMKKITSWAAILFTPSLIGAIYGMNFDVMPELHWTLGYPFALLLMLVVGVALWAIFRAKKWL</sequence>
<evidence type="ECO:0000256" key="12">
    <source>
        <dbReference type="SAM" id="Phobius"/>
    </source>
</evidence>
<dbReference type="GO" id="GO:0050897">
    <property type="term" value="F:cobalt ion binding"/>
    <property type="evidence" value="ECO:0007669"/>
    <property type="project" value="TreeGrafter"/>
</dbReference>
<keyword evidence="3" id="KW-0813">Transport</keyword>
<protein>
    <submittedName>
        <fullName evidence="13">Magnesium and cobalt transport protein CorA</fullName>
    </submittedName>
</protein>
<comment type="catalytic activity">
    <reaction evidence="10">
        <text>Mg(2+)(in) = Mg(2+)(out)</text>
        <dbReference type="Rhea" id="RHEA:29827"/>
        <dbReference type="ChEBI" id="CHEBI:18420"/>
    </reaction>
</comment>
<keyword evidence="5 12" id="KW-0812">Transmembrane</keyword>
<name>A0A516Q0T5_9ACTN</name>
<dbReference type="AlphaFoldDB" id="A0A516Q0T5"/>
<dbReference type="RefSeq" id="WP_143986783.1">
    <property type="nucleotide sequence ID" value="NZ_CP041692.1"/>
</dbReference>
<evidence type="ECO:0000256" key="8">
    <source>
        <dbReference type="ARBA" id="ARBA00023065"/>
    </source>
</evidence>
<dbReference type="Gene3D" id="1.20.58.340">
    <property type="entry name" value="Magnesium transport protein CorA, transmembrane region"/>
    <property type="match status" value="2"/>
</dbReference>
<dbReference type="CDD" id="cd12830">
    <property type="entry name" value="MtCorA-like"/>
    <property type="match status" value="1"/>
</dbReference>
<evidence type="ECO:0000256" key="5">
    <source>
        <dbReference type="ARBA" id="ARBA00022692"/>
    </source>
</evidence>
<dbReference type="InterPro" id="IPR045861">
    <property type="entry name" value="CorA_cytoplasmic_dom"/>
</dbReference>
<keyword evidence="7 12" id="KW-1133">Transmembrane helix</keyword>
<gene>
    <name evidence="13" type="ORF">FOE78_13690</name>
</gene>
<evidence type="ECO:0000256" key="2">
    <source>
        <dbReference type="ARBA" id="ARBA00009765"/>
    </source>
</evidence>
<dbReference type="FunFam" id="1.20.58.340:FF:000004">
    <property type="entry name" value="Magnesium transport protein CorA"/>
    <property type="match status" value="1"/>
</dbReference>
<dbReference type="GO" id="GO:0015087">
    <property type="term" value="F:cobalt ion transmembrane transporter activity"/>
    <property type="evidence" value="ECO:0007669"/>
    <property type="project" value="TreeGrafter"/>
</dbReference>
<dbReference type="Pfam" id="PF01544">
    <property type="entry name" value="CorA"/>
    <property type="match status" value="1"/>
</dbReference>
<comment type="similarity">
    <text evidence="2">Belongs to the CorA metal ion transporter (MIT) (TC 1.A.35) family.</text>
</comment>
<accession>A0A516Q0T5</accession>
<keyword evidence="8" id="KW-0406">Ion transport</keyword>
<evidence type="ECO:0000256" key="9">
    <source>
        <dbReference type="ARBA" id="ARBA00023136"/>
    </source>
</evidence>
<evidence type="ECO:0000256" key="11">
    <source>
        <dbReference type="ARBA" id="ARBA00045497"/>
    </source>
</evidence>
<keyword evidence="14" id="KW-1185">Reference proteome</keyword>
<dbReference type="SUPFAM" id="SSF143865">
    <property type="entry name" value="CorA soluble domain-like"/>
    <property type="match status" value="1"/>
</dbReference>
<dbReference type="KEGG" id="mik:FOE78_13690"/>
<dbReference type="SUPFAM" id="SSF144083">
    <property type="entry name" value="Magnesium transport protein CorA, transmembrane region"/>
    <property type="match status" value="1"/>
</dbReference>
<dbReference type="EMBL" id="CP041692">
    <property type="protein sequence ID" value="QDP96821.1"/>
    <property type="molecule type" value="Genomic_DNA"/>
</dbReference>
<proteinExistence type="inferred from homology"/>
<organism evidence="13 14">
    <name type="scientific">Microlunatus elymi</name>
    <dbReference type="NCBI Taxonomy" id="2596828"/>
    <lineage>
        <taxon>Bacteria</taxon>
        <taxon>Bacillati</taxon>
        <taxon>Actinomycetota</taxon>
        <taxon>Actinomycetes</taxon>
        <taxon>Propionibacteriales</taxon>
        <taxon>Propionibacteriaceae</taxon>
        <taxon>Microlunatus</taxon>
    </lineage>
</organism>
<feature type="transmembrane region" description="Helical" evidence="12">
    <location>
        <begin position="315"/>
        <end position="334"/>
    </location>
</feature>
<comment type="subcellular location">
    <subcellularLocation>
        <location evidence="1">Cell membrane</location>
        <topology evidence="1">Multi-pass membrane protein</topology>
    </subcellularLocation>
</comment>
<dbReference type="InterPro" id="IPR045863">
    <property type="entry name" value="CorA_TM1_TM2"/>
</dbReference>
<dbReference type="GO" id="GO:0005886">
    <property type="term" value="C:plasma membrane"/>
    <property type="evidence" value="ECO:0007669"/>
    <property type="project" value="UniProtKB-SubCell"/>
</dbReference>
<keyword evidence="4" id="KW-1003">Cell membrane</keyword>
<dbReference type="InterPro" id="IPR002523">
    <property type="entry name" value="MgTranspt_CorA/ZnTranspt_ZntB"/>
</dbReference>
<dbReference type="GO" id="GO:0015095">
    <property type="term" value="F:magnesium ion transmembrane transporter activity"/>
    <property type="evidence" value="ECO:0007669"/>
    <property type="project" value="TreeGrafter"/>
</dbReference>
<reference evidence="13 14" key="1">
    <citation type="submission" date="2019-07" db="EMBL/GenBank/DDBJ databases">
        <title>Microlunatus dokdonensis sp. nov. isolated from the rhizospheric soil of the wild plant Elymus tsukushiensis.</title>
        <authorList>
            <person name="Ghim S.-Y."/>
            <person name="Hwang Y.-J."/>
            <person name="Son J.-S."/>
            <person name="Shin J.-H."/>
        </authorList>
    </citation>
    <scope>NUCLEOTIDE SEQUENCE [LARGE SCALE GENOMIC DNA]</scope>
    <source>
        <strain evidence="13 14">KUDC0627</strain>
    </source>
</reference>
<comment type="function">
    <text evidence="11">Mediates influx of magnesium ions. Alternates between open and closed states. Activated by low cytoplasmic Mg(2+) levels. Inactive when cytoplasmic Mg(2+) levels are high.</text>
</comment>
<dbReference type="PANTHER" id="PTHR46494:SF1">
    <property type="entry name" value="CORA FAMILY METAL ION TRANSPORTER (EUROFUNG)"/>
    <property type="match status" value="1"/>
</dbReference>
<dbReference type="OrthoDB" id="9803416at2"/>
<evidence type="ECO:0000256" key="7">
    <source>
        <dbReference type="ARBA" id="ARBA00022989"/>
    </source>
</evidence>
<evidence type="ECO:0000313" key="13">
    <source>
        <dbReference type="EMBL" id="QDP96821.1"/>
    </source>
</evidence>
<evidence type="ECO:0000256" key="6">
    <source>
        <dbReference type="ARBA" id="ARBA00022842"/>
    </source>
</evidence>